<keyword evidence="2" id="KW-1185">Reference proteome</keyword>
<accession>A0A7G9V247</accession>
<proteinExistence type="predicted"/>
<organism evidence="1 2">
    <name type="scientific">Pseudomonas phage phiPsa315</name>
    <dbReference type="NCBI Taxonomy" id="1460363"/>
    <lineage>
        <taxon>Viruses</taxon>
        <taxon>Duplodnaviria</taxon>
        <taxon>Heunggongvirae</taxon>
        <taxon>Uroviricota</taxon>
        <taxon>Caudoviricetes</taxon>
        <taxon>Vandenendeviridae</taxon>
        <taxon>Gorskivirinae</taxon>
        <taxon>Otagovirus</taxon>
        <taxon>Otagovirus psa315</taxon>
    </lineage>
</organism>
<evidence type="ECO:0000313" key="1">
    <source>
        <dbReference type="EMBL" id="QNO00353.1"/>
    </source>
</evidence>
<reference evidence="1 2" key="1">
    <citation type="submission" date="2020-06" db="EMBL/GenBank/DDBJ databases">
        <title>Characterization of Pseudomonas phiPsa374-like phages.</title>
        <authorList>
            <person name="Warring S."/>
            <person name="Malone L.M."/>
            <person name="Easingwood R.A."/>
            <person name="Rigano L."/>
            <person name="Frampton R.A."/>
            <person name="Lopez Acedo E."/>
            <person name="Templeton M.D."/>
            <person name="Kleffmann T."/>
            <person name="Bostina M."/>
            <person name="Fineran P.C."/>
        </authorList>
    </citation>
    <scope>NUCLEOTIDE SEQUENCE [LARGE SCALE GENOMIC DNA]</scope>
</reference>
<dbReference type="EMBL" id="MT670419">
    <property type="protein sequence ID" value="QNO00353.1"/>
    <property type="molecule type" value="Genomic_DNA"/>
</dbReference>
<dbReference type="Proteomes" id="UP000516132">
    <property type="component" value="Segment"/>
</dbReference>
<evidence type="ECO:0000313" key="2">
    <source>
        <dbReference type="Proteomes" id="UP000516132"/>
    </source>
</evidence>
<gene>
    <name evidence="1" type="ORF">phiPsa315_094</name>
</gene>
<name>A0A7G9V247_9CAUD</name>
<sequence length="62" mass="7071">MVEVVQRAPGKRCTCSKCGSVLEYHYADIHEESVRDYTGSGDTIYRINCPVCNMKTAVSRWR</sequence>
<protein>
    <submittedName>
        <fullName evidence="1">Uncharacterized protein</fullName>
    </submittedName>
</protein>